<dbReference type="PANTHER" id="PTHR14467">
    <property type="entry name" value="ARV1"/>
    <property type="match status" value="1"/>
</dbReference>
<evidence type="ECO:0000256" key="1">
    <source>
        <dbReference type="ARBA" id="ARBA00004477"/>
    </source>
</evidence>
<evidence type="ECO:0000256" key="6">
    <source>
        <dbReference type="ARBA" id="ARBA00022989"/>
    </source>
</evidence>
<feature type="transmembrane region" description="Helical" evidence="10">
    <location>
        <begin position="228"/>
        <end position="252"/>
    </location>
</feature>
<evidence type="ECO:0000256" key="5">
    <source>
        <dbReference type="ARBA" id="ARBA00022824"/>
    </source>
</evidence>
<name>A0A127ZF37_9BASI</name>
<dbReference type="GO" id="GO:0005789">
    <property type="term" value="C:endoplasmic reticulum membrane"/>
    <property type="evidence" value="ECO:0007669"/>
    <property type="project" value="UniProtKB-SubCell"/>
</dbReference>
<feature type="transmembrane region" description="Helical" evidence="10">
    <location>
        <begin position="344"/>
        <end position="365"/>
    </location>
</feature>
<dbReference type="GO" id="GO:0000139">
    <property type="term" value="C:Golgi membrane"/>
    <property type="evidence" value="ECO:0007669"/>
    <property type="project" value="UniProtKB-SubCell"/>
</dbReference>
<dbReference type="PANTHER" id="PTHR14467:SF0">
    <property type="entry name" value="PROTEIN ARV1"/>
    <property type="match status" value="1"/>
</dbReference>
<feature type="transmembrane region" description="Helical" evidence="10">
    <location>
        <begin position="312"/>
        <end position="332"/>
    </location>
</feature>
<keyword evidence="10" id="KW-0746">Sphingolipid metabolism</keyword>
<evidence type="ECO:0000256" key="9">
    <source>
        <dbReference type="ARBA" id="ARBA00023136"/>
    </source>
</evidence>
<protein>
    <recommendedName>
        <fullName evidence="10">Protein ARV</fullName>
    </recommendedName>
</protein>
<feature type="transmembrane region" description="Helical" evidence="10">
    <location>
        <begin position="273"/>
        <end position="292"/>
    </location>
</feature>
<keyword evidence="8 10" id="KW-0443">Lipid metabolism</keyword>
<comment type="function">
    <text evidence="10">Regulates also the sphingolipid metabolism.</text>
</comment>
<dbReference type="GO" id="GO:0097036">
    <property type="term" value="P:regulation of plasma membrane sterol distribution"/>
    <property type="evidence" value="ECO:0007669"/>
    <property type="project" value="UniProtKB-UniRule"/>
</dbReference>
<evidence type="ECO:0000256" key="10">
    <source>
        <dbReference type="RuleBase" id="RU368065"/>
    </source>
</evidence>
<dbReference type="InterPro" id="IPR007290">
    <property type="entry name" value="Arv1"/>
</dbReference>
<evidence type="ECO:0000313" key="11">
    <source>
        <dbReference type="EMBL" id="CDU24738.1"/>
    </source>
</evidence>
<dbReference type="OrthoDB" id="2192830at2759"/>
<evidence type="ECO:0000256" key="8">
    <source>
        <dbReference type="ARBA" id="ARBA00023098"/>
    </source>
</evidence>
<evidence type="ECO:0000256" key="3">
    <source>
        <dbReference type="ARBA" id="ARBA00022448"/>
    </source>
</evidence>
<evidence type="ECO:0000256" key="4">
    <source>
        <dbReference type="ARBA" id="ARBA00022692"/>
    </source>
</evidence>
<organism evidence="11">
    <name type="scientific">Sporisorium scitamineum</name>
    <dbReference type="NCBI Taxonomy" id="49012"/>
    <lineage>
        <taxon>Eukaryota</taxon>
        <taxon>Fungi</taxon>
        <taxon>Dikarya</taxon>
        <taxon>Basidiomycota</taxon>
        <taxon>Ustilaginomycotina</taxon>
        <taxon>Ustilaginomycetes</taxon>
        <taxon>Ustilaginales</taxon>
        <taxon>Ustilaginaceae</taxon>
        <taxon>Sporisorium</taxon>
    </lineage>
</organism>
<sequence length="366" mass="39791">MPICIHCATPIESLYMRYGQDHIVLSPCTSDICSTSSDTPAKSLSTPTGSGSSKANAVVLADEYLEHDLPIVIIDLILAKPQAYRHLLFNRSSIFAPPSTTSAATKDGHGLSHSKGLGWGRDVWELAKRIFALSLVDAYIRWFYMCVQPPLATWAESEGGKTKLSEKLASMVQMHLPIQAGIFFPSLFTPRSTSDLAIATVCSATPLFTSTPTTQAEPDAVLSTLLSYLNVLLITLIESSVLHLTVSLLTLLTIRSLSSPHNHHTTPFTPSKALLLSQLSPLLLLTFVLLWSTKFPHPHSTPQQSSRGYMVWIIRTFLASLNAGVAIATVLPKDGGWVRRVVPAAVLAAAWSVQAMTSGVLYRWLS</sequence>
<evidence type="ECO:0000256" key="7">
    <source>
        <dbReference type="ARBA" id="ARBA00023055"/>
    </source>
</evidence>
<reference evidence="11" key="1">
    <citation type="submission" date="2014-06" db="EMBL/GenBank/DDBJ databases">
        <authorList>
            <person name="Ju J."/>
            <person name="Zhang J."/>
        </authorList>
    </citation>
    <scope>NUCLEOTIDE SEQUENCE</scope>
    <source>
        <strain evidence="11">SscI8</strain>
    </source>
</reference>
<comment type="subcellular location">
    <subcellularLocation>
        <location evidence="1 10">Endoplasmic reticulum membrane</location>
        <topology evidence="1 10">Multi-pass membrane protein</topology>
    </subcellularLocation>
    <subcellularLocation>
        <location evidence="10">Golgi apparatus membrane</location>
        <topology evidence="10">Multi-pass membrane protein</topology>
    </subcellularLocation>
</comment>
<dbReference type="GO" id="GO:0006665">
    <property type="term" value="P:sphingolipid metabolic process"/>
    <property type="evidence" value="ECO:0007669"/>
    <property type="project" value="UniProtKB-UniRule"/>
</dbReference>
<evidence type="ECO:0000256" key="2">
    <source>
        <dbReference type="ARBA" id="ARBA00009187"/>
    </source>
</evidence>
<accession>A0A127ZF37</accession>
<comment type="function">
    <text evidence="10">Mediator of sterol homeostasis involved in sterol uptake, trafficking and distribution into membranes.</text>
</comment>
<dbReference type="GO" id="GO:0016125">
    <property type="term" value="P:sterol metabolic process"/>
    <property type="evidence" value="ECO:0007669"/>
    <property type="project" value="UniProtKB-UniRule"/>
</dbReference>
<dbReference type="AlphaFoldDB" id="A0A127ZF37"/>
<comment type="similarity">
    <text evidence="2 10">Belongs to the ARV1 family.</text>
</comment>
<keyword evidence="6 10" id="KW-1133">Transmembrane helix</keyword>
<keyword evidence="9 10" id="KW-0472">Membrane</keyword>
<dbReference type="EMBL" id="LK056680">
    <property type="protein sequence ID" value="CDU24738.1"/>
    <property type="molecule type" value="Genomic_DNA"/>
</dbReference>
<proteinExistence type="inferred from homology"/>
<keyword evidence="5 10" id="KW-0256">Endoplasmic reticulum</keyword>
<keyword evidence="4 10" id="KW-0812">Transmembrane</keyword>
<keyword evidence="7 10" id="KW-0445">Lipid transport</keyword>
<keyword evidence="10" id="KW-0333">Golgi apparatus</keyword>
<dbReference type="Pfam" id="PF04161">
    <property type="entry name" value="Arv1"/>
    <property type="match status" value="2"/>
</dbReference>
<gene>
    <name evidence="11" type="ORF">SPSC_04571</name>
</gene>
<dbReference type="GO" id="GO:0032541">
    <property type="term" value="C:cortical endoplasmic reticulum"/>
    <property type="evidence" value="ECO:0007669"/>
    <property type="project" value="TreeGrafter"/>
</dbReference>
<keyword evidence="3 10" id="KW-0813">Transport</keyword>
<dbReference type="GO" id="GO:0032366">
    <property type="term" value="P:intracellular sterol transport"/>
    <property type="evidence" value="ECO:0007669"/>
    <property type="project" value="UniProtKB-UniRule"/>
</dbReference>